<evidence type="ECO:0000256" key="1">
    <source>
        <dbReference type="ARBA" id="ARBA00006217"/>
    </source>
</evidence>
<dbReference type="Gene3D" id="3.40.1050.10">
    <property type="entry name" value="Carbonic anhydrase"/>
    <property type="match status" value="1"/>
</dbReference>
<dbReference type="EC" id="4.2.1.1" evidence="2 8"/>
<accession>A0AAV4BCN7</accession>
<sequence>MDKIIRGVLKFNSRMRKDYTADIDRFSQKVVKPLTVFITCMDSRLNPITFVQANPGEVFCIRNPGNMVPHYCEAEAEGISAEGAGLELGCIMNDIGNVVVCGHSDCKAVNSLYAQRNCWHRIQERTMDSPLKSWLSLHGLQTVQKFTKLFSEEDQQRSARGETILGGFKFNFGREEFVCNVDPNNKFNLEDKLSQFHCLQQASNVASYPLLQPYLKKGEVKIHAMWFDVSKGQMHLFSPTNGYFIPIEETSADELAKEITS</sequence>
<evidence type="ECO:0000256" key="3">
    <source>
        <dbReference type="ARBA" id="ARBA00022723"/>
    </source>
</evidence>
<proteinExistence type="inferred from homology"/>
<dbReference type="PANTHER" id="PTHR11002">
    <property type="entry name" value="CARBONIC ANHYDRASE"/>
    <property type="match status" value="1"/>
</dbReference>
<dbReference type="EMBL" id="BLXT01004673">
    <property type="protein sequence ID" value="GFO16554.1"/>
    <property type="molecule type" value="Genomic_DNA"/>
</dbReference>
<evidence type="ECO:0000256" key="4">
    <source>
        <dbReference type="ARBA" id="ARBA00022833"/>
    </source>
</evidence>
<evidence type="ECO:0000256" key="2">
    <source>
        <dbReference type="ARBA" id="ARBA00012925"/>
    </source>
</evidence>
<dbReference type="Proteomes" id="UP000735302">
    <property type="component" value="Unassembled WGS sequence"/>
</dbReference>
<comment type="similarity">
    <text evidence="1 8">Belongs to the beta-class carbonic anhydrase family.</text>
</comment>
<feature type="binding site" evidence="7">
    <location>
        <position position="103"/>
    </location>
    <ligand>
        <name>Zn(2+)</name>
        <dbReference type="ChEBI" id="CHEBI:29105"/>
    </ligand>
</feature>
<feature type="binding site" evidence="7">
    <location>
        <position position="40"/>
    </location>
    <ligand>
        <name>Zn(2+)</name>
        <dbReference type="ChEBI" id="CHEBI:29105"/>
    </ligand>
</feature>
<dbReference type="InterPro" id="IPR001765">
    <property type="entry name" value="Carbonic_anhydrase"/>
</dbReference>
<dbReference type="GO" id="GO:0004089">
    <property type="term" value="F:carbonate dehydratase activity"/>
    <property type="evidence" value="ECO:0007669"/>
    <property type="project" value="UniProtKB-UniRule"/>
</dbReference>
<keyword evidence="5 8" id="KW-0456">Lyase</keyword>
<dbReference type="PANTHER" id="PTHR11002:SF76">
    <property type="entry name" value="CARBONIC ANHYDRASE"/>
    <property type="match status" value="1"/>
</dbReference>
<comment type="cofactor">
    <cofactor evidence="7">
        <name>Zn(2+)</name>
        <dbReference type="ChEBI" id="CHEBI:29105"/>
    </cofactor>
    <text evidence="7">Binds 1 zinc ion per subunit.</text>
</comment>
<dbReference type="InterPro" id="IPR036874">
    <property type="entry name" value="Carbonic_anhydrase_sf"/>
</dbReference>
<evidence type="ECO:0000256" key="6">
    <source>
        <dbReference type="ARBA" id="ARBA00048348"/>
    </source>
</evidence>
<protein>
    <recommendedName>
        <fullName evidence="2 8">Carbonic anhydrase</fullName>
        <ecNumber evidence="2 8">4.2.1.1</ecNumber>
    </recommendedName>
    <alternativeName>
        <fullName evidence="8">Carbonate dehydratase</fullName>
    </alternativeName>
</protein>
<evidence type="ECO:0000313" key="10">
    <source>
        <dbReference type="Proteomes" id="UP000735302"/>
    </source>
</evidence>
<gene>
    <name evidence="9" type="ORF">PoB_004305900</name>
</gene>
<organism evidence="9 10">
    <name type="scientific">Plakobranchus ocellatus</name>
    <dbReference type="NCBI Taxonomy" id="259542"/>
    <lineage>
        <taxon>Eukaryota</taxon>
        <taxon>Metazoa</taxon>
        <taxon>Spiralia</taxon>
        <taxon>Lophotrochozoa</taxon>
        <taxon>Mollusca</taxon>
        <taxon>Gastropoda</taxon>
        <taxon>Heterobranchia</taxon>
        <taxon>Euthyneura</taxon>
        <taxon>Panpulmonata</taxon>
        <taxon>Sacoglossa</taxon>
        <taxon>Placobranchoidea</taxon>
        <taxon>Plakobranchidae</taxon>
        <taxon>Plakobranchus</taxon>
    </lineage>
</organism>
<dbReference type="SMART" id="SM00947">
    <property type="entry name" value="Pro_CA"/>
    <property type="match status" value="1"/>
</dbReference>
<evidence type="ECO:0000256" key="7">
    <source>
        <dbReference type="PIRSR" id="PIRSR601765-1"/>
    </source>
</evidence>
<dbReference type="Pfam" id="PF00484">
    <property type="entry name" value="Pro_CA"/>
    <property type="match status" value="1"/>
</dbReference>
<feature type="binding site" evidence="7">
    <location>
        <position position="42"/>
    </location>
    <ligand>
        <name>Zn(2+)</name>
        <dbReference type="ChEBI" id="CHEBI:29105"/>
    </ligand>
</feature>
<evidence type="ECO:0000256" key="8">
    <source>
        <dbReference type="RuleBase" id="RU003956"/>
    </source>
</evidence>
<comment type="caution">
    <text evidence="9">The sequence shown here is derived from an EMBL/GenBank/DDBJ whole genome shotgun (WGS) entry which is preliminary data.</text>
</comment>
<feature type="binding site" evidence="7">
    <location>
        <position position="106"/>
    </location>
    <ligand>
        <name>Zn(2+)</name>
        <dbReference type="ChEBI" id="CHEBI:29105"/>
    </ligand>
</feature>
<dbReference type="GO" id="GO:0008270">
    <property type="term" value="F:zinc ion binding"/>
    <property type="evidence" value="ECO:0007669"/>
    <property type="project" value="UniProtKB-UniRule"/>
</dbReference>
<keyword evidence="4 7" id="KW-0862">Zinc</keyword>
<keyword evidence="3 7" id="KW-0479">Metal-binding</keyword>
<comment type="function">
    <text evidence="8">Reversible hydration of carbon dioxide.</text>
</comment>
<comment type="catalytic activity">
    <reaction evidence="6 8">
        <text>hydrogencarbonate + H(+) = CO2 + H2O</text>
        <dbReference type="Rhea" id="RHEA:10748"/>
        <dbReference type="ChEBI" id="CHEBI:15377"/>
        <dbReference type="ChEBI" id="CHEBI:15378"/>
        <dbReference type="ChEBI" id="CHEBI:16526"/>
        <dbReference type="ChEBI" id="CHEBI:17544"/>
        <dbReference type="EC" id="4.2.1.1"/>
    </reaction>
</comment>
<dbReference type="SUPFAM" id="SSF53056">
    <property type="entry name" value="beta-carbonic anhydrase, cab"/>
    <property type="match status" value="1"/>
</dbReference>
<reference evidence="9 10" key="1">
    <citation type="journal article" date="2021" name="Elife">
        <title>Chloroplast acquisition without the gene transfer in kleptoplastic sea slugs, Plakobranchus ocellatus.</title>
        <authorList>
            <person name="Maeda T."/>
            <person name="Takahashi S."/>
            <person name="Yoshida T."/>
            <person name="Shimamura S."/>
            <person name="Takaki Y."/>
            <person name="Nagai Y."/>
            <person name="Toyoda A."/>
            <person name="Suzuki Y."/>
            <person name="Arimoto A."/>
            <person name="Ishii H."/>
            <person name="Satoh N."/>
            <person name="Nishiyama T."/>
            <person name="Hasebe M."/>
            <person name="Maruyama T."/>
            <person name="Minagawa J."/>
            <person name="Obokata J."/>
            <person name="Shigenobu S."/>
        </authorList>
    </citation>
    <scope>NUCLEOTIDE SEQUENCE [LARGE SCALE GENOMIC DNA]</scope>
</reference>
<dbReference type="AlphaFoldDB" id="A0AAV4BCN7"/>
<evidence type="ECO:0000313" key="9">
    <source>
        <dbReference type="EMBL" id="GFO16554.1"/>
    </source>
</evidence>
<keyword evidence="10" id="KW-1185">Reference proteome</keyword>
<evidence type="ECO:0000256" key="5">
    <source>
        <dbReference type="ARBA" id="ARBA00023239"/>
    </source>
</evidence>
<name>A0AAV4BCN7_9GAST</name>